<comment type="caution">
    <text evidence="2">The sequence shown here is derived from an EMBL/GenBank/DDBJ whole genome shotgun (WGS) entry which is preliminary data.</text>
</comment>
<dbReference type="PANTHER" id="PTHR39162">
    <property type="entry name" value="GLL3345 PROTEIN"/>
    <property type="match status" value="1"/>
</dbReference>
<organism evidence="2 3">
    <name type="scientific">Hathewaya limosa</name>
    <name type="common">Clostridium limosum</name>
    <dbReference type="NCBI Taxonomy" id="1536"/>
    <lineage>
        <taxon>Bacteria</taxon>
        <taxon>Bacillati</taxon>
        <taxon>Bacillota</taxon>
        <taxon>Clostridia</taxon>
        <taxon>Eubacteriales</taxon>
        <taxon>Clostridiaceae</taxon>
        <taxon>Hathewaya</taxon>
    </lineage>
</organism>
<dbReference type="Pfam" id="PF09579">
    <property type="entry name" value="Spore_YtfJ"/>
    <property type="match status" value="1"/>
</dbReference>
<feature type="region of interest" description="Disordered" evidence="1">
    <location>
        <begin position="129"/>
        <end position="162"/>
    </location>
</feature>
<dbReference type="NCBIfam" id="TIGR02874">
    <property type="entry name" value="spore_ytfJ"/>
    <property type="match status" value="1"/>
</dbReference>
<reference evidence="2 3" key="1">
    <citation type="submission" date="2023-07" db="EMBL/GenBank/DDBJ databases">
        <title>Genomic Encyclopedia of Type Strains, Phase IV (KMG-IV): sequencing the most valuable type-strain genomes for metagenomic binning, comparative biology and taxonomic classification.</title>
        <authorList>
            <person name="Goeker M."/>
        </authorList>
    </citation>
    <scope>NUCLEOTIDE SEQUENCE [LARGE SCALE GENOMIC DNA]</scope>
    <source>
        <strain evidence="2 3">DSM 1400</strain>
    </source>
</reference>
<dbReference type="RefSeq" id="WP_307355714.1">
    <property type="nucleotide sequence ID" value="NZ_BAAACJ010000001.1"/>
</dbReference>
<keyword evidence="3" id="KW-1185">Reference proteome</keyword>
<protein>
    <submittedName>
        <fullName evidence="2">Sporulation protein YtfJ</fullName>
    </submittedName>
</protein>
<dbReference type="PIRSF" id="PIRSF021377">
    <property type="entry name" value="YtfJ"/>
    <property type="match status" value="1"/>
</dbReference>
<dbReference type="InterPro" id="IPR014229">
    <property type="entry name" value="Spore_YtfJ"/>
</dbReference>
<name>A0ABU0JRS1_HATLI</name>
<proteinExistence type="predicted"/>
<accession>A0ABU0JRS1</accession>
<gene>
    <name evidence="2" type="ORF">QOZ93_001501</name>
</gene>
<sequence>MNNNSHPIDNLLKNTMQSLKELVDVDTIVGTPFNTDDGSTIIPISKVSLGFASGGSEFSNNSQNHTDDSSYPFGGGSGAGVSVKPVAFLILKGETFRMLPLNSENTADRIIDSVPQILDIIKNMCPKCDKNSKDKDKKNKDRKDKETCKHENNSCYDYEGEE</sequence>
<evidence type="ECO:0000256" key="1">
    <source>
        <dbReference type="SAM" id="MobiDB-lite"/>
    </source>
</evidence>
<feature type="compositionally biased region" description="Basic and acidic residues" evidence="1">
    <location>
        <begin position="129"/>
        <end position="152"/>
    </location>
</feature>
<evidence type="ECO:0000313" key="2">
    <source>
        <dbReference type="EMBL" id="MDQ0479759.1"/>
    </source>
</evidence>
<dbReference type="Proteomes" id="UP001224418">
    <property type="component" value="Unassembled WGS sequence"/>
</dbReference>
<dbReference type="EMBL" id="JAUSWN010000011">
    <property type="protein sequence ID" value="MDQ0479759.1"/>
    <property type="molecule type" value="Genomic_DNA"/>
</dbReference>
<evidence type="ECO:0000313" key="3">
    <source>
        <dbReference type="Proteomes" id="UP001224418"/>
    </source>
</evidence>
<dbReference type="PANTHER" id="PTHR39162:SF1">
    <property type="entry name" value="SPORULATION PROTEIN YTFJ"/>
    <property type="match status" value="1"/>
</dbReference>